<comment type="caution">
    <text evidence="2">The sequence shown here is derived from an EMBL/GenBank/DDBJ whole genome shotgun (WGS) entry which is preliminary data.</text>
</comment>
<dbReference type="Proteomes" id="UP000626786">
    <property type="component" value="Unassembled WGS sequence"/>
</dbReference>
<name>A0ABR8U538_9BACL</name>
<feature type="transmembrane region" description="Helical" evidence="1">
    <location>
        <begin position="77"/>
        <end position="102"/>
    </location>
</feature>
<keyword evidence="1" id="KW-0812">Transmembrane</keyword>
<gene>
    <name evidence="2" type="ORF">H9649_01030</name>
</gene>
<evidence type="ECO:0000256" key="1">
    <source>
        <dbReference type="SAM" id="Phobius"/>
    </source>
</evidence>
<keyword evidence="3" id="KW-1185">Reference proteome</keyword>
<organism evidence="2 3">
    <name type="scientific">Sporosarcina quadrami</name>
    <dbReference type="NCBI Taxonomy" id="2762234"/>
    <lineage>
        <taxon>Bacteria</taxon>
        <taxon>Bacillati</taxon>
        <taxon>Bacillota</taxon>
        <taxon>Bacilli</taxon>
        <taxon>Bacillales</taxon>
        <taxon>Caryophanaceae</taxon>
        <taxon>Sporosarcina</taxon>
    </lineage>
</organism>
<dbReference type="Pfam" id="PF06691">
    <property type="entry name" value="DUF1189"/>
    <property type="match status" value="1"/>
</dbReference>
<dbReference type="InterPro" id="IPR009574">
    <property type="entry name" value="DUF1189"/>
</dbReference>
<feature type="transmembrane region" description="Helical" evidence="1">
    <location>
        <begin position="142"/>
        <end position="162"/>
    </location>
</feature>
<dbReference type="RefSeq" id="WP_191692786.1">
    <property type="nucleotide sequence ID" value="NZ_JACSQN010000001.1"/>
</dbReference>
<dbReference type="EMBL" id="JACSQN010000001">
    <property type="protein sequence ID" value="MBD7983147.1"/>
    <property type="molecule type" value="Genomic_DNA"/>
</dbReference>
<accession>A0ABR8U538</accession>
<reference evidence="2 3" key="1">
    <citation type="submission" date="2020-08" db="EMBL/GenBank/DDBJ databases">
        <title>A Genomic Blueprint of the Chicken Gut Microbiome.</title>
        <authorList>
            <person name="Gilroy R."/>
            <person name="Ravi A."/>
            <person name="Getino M."/>
            <person name="Pursley I."/>
            <person name="Horton D.L."/>
            <person name="Alikhan N.-F."/>
            <person name="Baker D."/>
            <person name="Gharbi K."/>
            <person name="Hall N."/>
            <person name="Watson M."/>
            <person name="Adriaenssens E.M."/>
            <person name="Foster-Nyarko E."/>
            <person name="Jarju S."/>
            <person name="Secka A."/>
            <person name="Antonio M."/>
            <person name="Oren A."/>
            <person name="Chaudhuri R."/>
            <person name="La Ragione R.M."/>
            <person name="Hildebrand F."/>
            <person name="Pallen M.J."/>
        </authorList>
    </citation>
    <scope>NUCLEOTIDE SEQUENCE [LARGE SCALE GENOMIC DNA]</scope>
    <source>
        <strain evidence="2 3">Sa2YVA2</strain>
    </source>
</reference>
<protein>
    <submittedName>
        <fullName evidence="2">DUF1189 family protein</fullName>
    </submittedName>
</protein>
<evidence type="ECO:0000313" key="2">
    <source>
        <dbReference type="EMBL" id="MBD7983147.1"/>
    </source>
</evidence>
<keyword evidence="1" id="KW-0472">Membrane</keyword>
<feature type="transmembrane region" description="Helical" evidence="1">
    <location>
        <begin position="114"/>
        <end position="136"/>
    </location>
</feature>
<proteinExistence type="predicted"/>
<keyword evidence="1" id="KW-1133">Transmembrane helix</keyword>
<evidence type="ECO:0000313" key="3">
    <source>
        <dbReference type="Proteomes" id="UP000626786"/>
    </source>
</evidence>
<sequence length="167" mass="19335">MKFHQLFVASLHEPKKLAAFRLLPIGRVIKYVFFFVSIMTVISFGRFLFGDTELFVDSPELNEYSKTMGGLIYPSALIFQFVIATFYVFVRISLFAAIGLVIGKVLKKRVEYRFLWRTAAMSITVPLLSTILFDFFPMMETWSTLVTSIIHIAYILFALKYYPKAIR</sequence>
<feature type="transmembrane region" description="Helical" evidence="1">
    <location>
        <begin position="31"/>
        <end position="49"/>
    </location>
</feature>